<evidence type="ECO:0000259" key="1">
    <source>
        <dbReference type="Pfam" id="PF01261"/>
    </source>
</evidence>
<dbReference type="PANTHER" id="PTHR12110">
    <property type="entry name" value="HYDROXYPYRUVATE ISOMERASE"/>
    <property type="match status" value="1"/>
</dbReference>
<dbReference type="InterPro" id="IPR050312">
    <property type="entry name" value="IolE/XylAMocC-like"/>
</dbReference>
<evidence type="ECO:0000313" key="3">
    <source>
        <dbReference type="Proteomes" id="UP000324233"/>
    </source>
</evidence>
<feature type="domain" description="Xylose isomerase-like TIM barrel" evidence="1">
    <location>
        <begin position="61"/>
        <end position="310"/>
    </location>
</feature>
<keyword evidence="3" id="KW-1185">Reference proteome</keyword>
<gene>
    <name evidence="2" type="primary">iolI_3</name>
    <name evidence="2" type="ORF">OJF2_44720</name>
</gene>
<dbReference type="PANTHER" id="PTHR12110:SF21">
    <property type="entry name" value="XYLOSE ISOMERASE-LIKE TIM BARREL DOMAIN-CONTAINING PROTEIN"/>
    <property type="match status" value="1"/>
</dbReference>
<dbReference type="InterPro" id="IPR036237">
    <property type="entry name" value="Xyl_isomerase-like_sf"/>
</dbReference>
<dbReference type="Proteomes" id="UP000324233">
    <property type="component" value="Chromosome"/>
</dbReference>
<dbReference type="PROSITE" id="PS51318">
    <property type="entry name" value="TAT"/>
    <property type="match status" value="1"/>
</dbReference>
<dbReference type="InterPro" id="IPR006311">
    <property type="entry name" value="TAT_signal"/>
</dbReference>
<dbReference type="Pfam" id="PF01261">
    <property type="entry name" value="AP_endonuc_2"/>
    <property type="match status" value="1"/>
</dbReference>
<reference evidence="2 3" key="1">
    <citation type="submission" date="2019-08" db="EMBL/GenBank/DDBJ databases">
        <title>Deep-cultivation of Planctomycetes and their phenomic and genomic characterization uncovers novel biology.</title>
        <authorList>
            <person name="Wiegand S."/>
            <person name="Jogler M."/>
            <person name="Boedeker C."/>
            <person name="Pinto D."/>
            <person name="Vollmers J."/>
            <person name="Rivas-Marin E."/>
            <person name="Kohn T."/>
            <person name="Peeters S.H."/>
            <person name="Heuer A."/>
            <person name="Rast P."/>
            <person name="Oberbeckmann S."/>
            <person name="Bunk B."/>
            <person name="Jeske O."/>
            <person name="Meyerdierks A."/>
            <person name="Storesund J.E."/>
            <person name="Kallscheuer N."/>
            <person name="Luecker S."/>
            <person name="Lage O.M."/>
            <person name="Pohl T."/>
            <person name="Merkel B.J."/>
            <person name="Hornburger P."/>
            <person name="Mueller R.-W."/>
            <person name="Bruemmer F."/>
            <person name="Labrenz M."/>
            <person name="Spormann A.M."/>
            <person name="Op den Camp H."/>
            <person name="Overmann J."/>
            <person name="Amann R."/>
            <person name="Jetten M.S.M."/>
            <person name="Mascher T."/>
            <person name="Medema M.H."/>
            <person name="Devos D.P."/>
            <person name="Kaster A.-K."/>
            <person name="Ovreas L."/>
            <person name="Rohde M."/>
            <person name="Galperin M.Y."/>
            <person name="Jogler C."/>
        </authorList>
    </citation>
    <scope>NUCLEOTIDE SEQUENCE [LARGE SCALE GENOMIC DNA]</scope>
    <source>
        <strain evidence="2 3">OJF2</strain>
    </source>
</reference>
<sequence length="322" mass="34178">MAETITRRAALRGLAGTALLATAGAHASARNEGENPPARKFTKDLVCGNIGVRVGLPEAIALAGRHGFESVGPDPSALRPLSDEALAKLLAELKAAKLAWGAAELPVDFRQGDEAFRNGLKDLPAAAAALQRAGATRVGTWITPGSDRLTYLANFKQHAARLGEVAAILGDHGLRLGLEYVGPKTSRASSRYPFIHTMAETRELIDAINRPNVGLVLDSWHWYTAHEAEKDILALKGADVVCCDLNDAPAGIPTDEQMDLRRELPCATGVIDVKAFLNALARIGFDGPVRAEPFKAELGKLPAEEAVTRTAAAMDRAFALIG</sequence>
<dbReference type="Gene3D" id="3.20.20.150">
    <property type="entry name" value="Divalent-metal-dependent TIM barrel enzymes"/>
    <property type="match status" value="1"/>
</dbReference>
<dbReference type="GO" id="GO:0016853">
    <property type="term" value="F:isomerase activity"/>
    <property type="evidence" value="ECO:0007669"/>
    <property type="project" value="UniProtKB-KW"/>
</dbReference>
<organism evidence="2 3">
    <name type="scientific">Aquisphaera giovannonii</name>
    <dbReference type="NCBI Taxonomy" id="406548"/>
    <lineage>
        <taxon>Bacteria</taxon>
        <taxon>Pseudomonadati</taxon>
        <taxon>Planctomycetota</taxon>
        <taxon>Planctomycetia</taxon>
        <taxon>Isosphaerales</taxon>
        <taxon>Isosphaeraceae</taxon>
        <taxon>Aquisphaera</taxon>
    </lineage>
</organism>
<protein>
    <submittedName>
        <fullName evidence="2">Inosose isomerase</fullName>
        <ecNumber evidence="2">5.3.99.-</ecNumber>
    </submittedName>
</protein>
<dbReference type="AlphaFoldDB" id="A0A5B9W751"/>
<dbReference type="InterPro" id="IPR013022">
    <property type="entry name" value="Xyl_isomerase-like_TIM-brl"/>
</dbReference>
<evidence type="ECO:0000313" key="2">
    <source>
        <dbReference type="EMBL" id="QEH35915.1"/>
    </source>
</evidence>
<name>A0A5B9W751_9BACT</name>
<keyword evidence="2" id="KW-0413">Isomerase</keyword>
<dbReference type="OrthoDB" id="9782626at2"/>
<accession>A0A5B9W751</accession>
<dbReference type="SUPFAM" id="SSF51658">
    <property type="entry name" value="Xylose isomerase-like"/>
    <property type="match status" value="1"/>
</dbReference>
<dbReference type="EMBL" id="CP042997">
    <property type="protein sequence ID" value="QEH35915.1"/>
    <property type="molecule type" value="Genomic_DNA"/>
</dbReference>
<dbReference type="RefSeq" id="WP_148595655.1">
    <property type="nucleotide sequence ID" value="NZ_CP042997.1"/>
</dbReference>
<dbReference type="EC" id="5.3.99.-" evidence="2"/>
<proteinExistence type="predicted"/>
<dbReference type="KEGG" id="agv:OJF2_44720"/>